<evidence type="ECO:0000256" key="1">
    <source>
        <dbReference type="SAM" id="MobiDB-lite"/>
    </source>
</evidence>
<organism evidence="2">
    <name type="scientific">Sesamum latifolium</name>
    <dbReference type="NCBI Taxonomy" id="2727402"/>
    <lineage>
        <taxon>Eukaryota</taxon>
        <taxon>Viridiplantae</taxon>
        <taxon>Streptophyta</taxon>
        <taxon>Embryophyta</taxon>
        <taxon>Tracheophyta</taxon>
        <taxon>Spermatophyta</taxon>
        <taxon>Magnoliopsida</taxon>
        <taxon>eudicotyledons</taxon>
        <taxon>Gunneridae</taxon>
        <taxon>Pentapetalae</taxon>
        <taxon>asterids</taxon>
        <taxon>lamiids</taxon>
        <taxon>Lamiales</taxon>
        <taxon>Pedaliaceae</taxon>
        <taxon>Sesamum</taxon>
    </lineage>
</organism>
<comment type="caution">
    <text evidence="2">The sequence shown here is derived from an EMBL/GenBank/DDBJ whole genome shotgun (WGS) entry which is preliminary data.</text>
</comment>
<accession>A0AAW2XDS1</accession>
<reference evidence="2" key="1">
    <citation type="submission" date="2020-06" db="EMBL/GenBank/DDBJ databases">
        <authorList>
            <person name="Li T."/>
            <person name="Hu X."/>
            <person name="Zhang T."/>
            <person name="Song X."/>
            <person name="Zhang H."/>
            <person name="Dai N."/>
            <person name="Sheng W."/>
            <person name="Hou X."/>
            <person name="Wei L."/>
        </authorList>
    </citation>
    <scope>NUCLEOTIDE SEQUENCE</scope>
    <source>
        <strain evidence="2">KEN1</strain>
        <tissue evidence="2">Leaf</tissue>
    </source>
</reference>
<dbReference type="AlphaFoldDB" id="A0AAW2XDS1"/>
<gene>
    <name evidence="2" type="ORF">Slati_1114500</name>
</gene>
<proteinExistence type="predicted"/>
<protein>
    <submittedName>
        <fullName evidence="2">Uncharacterized protein</fullName>
    </submittedName>
</protein>
<reference evidence="2" key="2">
    <citation type="journal article" date="2024" name="Plant">
        <title>Genomic evolution and insights into agronomic trait innovations of Sesamum species.</title>
        <authorList>
            <person name="Miao H."/>
            <person name="Wang L."/>
            <person name="Qu L."/>
            <person name="Liu H."/>
            <person name="Sun Y."/>
            <person name="Le M."/>
            <person name="Wang Q."/>
            <person name="Wei S."/>
            <person name="Zheng Y."/>
            <person name="Lin W."/>
            <person name="Duan Y."/>
            <person name="Cao H."/>
            <person name="Xiong S."/>
            <person name="Wang X."/>
            <person name="Wei L."/>
            <person name="Li C."/>
            <person name="Ma Q."/>
            <person name="Ju M."/>
            <person name="Zhao R."/>
            <person name="Li G."/>
            <person name="Mu C."/>
            <person name="Tian Q."/>
            <person name="Mei H."/>
            <person name="Zhang T."/>
            <person name="Gao T."/>
            <person name="Zhang H."/>
        </authorList>
    </citation>
    <scope>NUCLEOTIDE SEQUENCE</scope>
    <source>
        <strain evidence="2">KEN1</strain>
    </source>
</reference>
<name>A0AAW2XDS1_9LAMI</name>
<feature type="compositionally biased region" description="Basic and acidic residues" evidence="1">
    <location>
        <begin position="96"/>
        <end position="106"/>
    </location>
</feature>
<sequence length="106" mass="11136">MNSRIANKVRVKKGTIPENVLLELENARVGGSSTPSYRTPSTAIVYVPVVAGLQGPSGGHTLEFHAIIPEGPLLEVGGSGAAQGEPRKSHKRRGRTKEGVGVRVEA</sequence>
<feature type="region of interest" description="Disordered" evidence="1">
    <location>
        <begin position="75"/>
        <end position="106"/>
    </location>
</feature>
<dbReference type="EMBL" id="JACGWN010000004">
    <property type="protein sequence ID" value="KAL0451364.1"/>
    <property type="molecule type" value="Genomic_DNA"/>
</dbReference>
<evidence type="ECO:0000313" key="2">
    <source>
        <dbReference type="EMBL" id="KAL0451364.1"/>
    </source>
</evidence>